<keyword evidence="6 10" id="KW-0812">Transmembrane</keyword>
<dbReference type="AlphaFoldDB" id="A0A5L4H4C8"/>
<comment type="subcellular location">
    <subcellularLocation>
        <location evidence="1">Cell membrane</location>
        <topology evidence="1">Multi-pass membrane protein</topology>
    </subcellularLocation>
</comment>
<feature type="transmembrane region" description="Helical" evidence="10">
    <location>
        <begin position="80"/>
        <end position="97"/>
    </location>
</feature>
<evidence type="ECO:0000256" key="4">
    <source>
        <dbReference type="ARBA" id="ARBA00022519"/>
    </source>
</evidence>
<evidence type="ECO:0000256" key="8">
    <source>
        <dbReference type="ARBA" id="ARBA00023136"/>
    </source>
</evidence>
<evidence type="ECO:0000313" key="12">
    <source>
        <dbReference type="EMBL" id="EAI5408120.1"/>
    </source>
</evidence>
<accession>A0A5L4H4C8</accession>
<comment type="caution">
    <text evidence="13">The sequence shown here is derived from an EMBL/GenBank/DDBJ whole genome shotgun (WGS) entry which is preliminary data.</text>
</comment>
<keyword evidence="7 10" id="KW-1133">Transmembrane helix</keyword>
<evidence type="ECO:0000313" key="13">
    <source>
        <dbReference type="EMBL" id="EAI8858836.1"/>
    </source>
</evidence>
<evidence type="ECO:0000313" key="16">
    <source>
        <dbReference type="Proteomes" id="UP000535509"/>
    </source>
</evidence>
<keyword evidence="5 13" id="KW-0808">Transferase</keyword>
<evidence type="ECO:0000259" key="11">
    <source>
        <dbReference type="PROSITE" id="PS50263"/>
    </source>
</evidence>
<name>A0A5L4H4C8_CAMFE</name>
<keyword evidence="4" id="KW-0997">Cell inner membrane</keyword>
<reference evidence="13 16" key="1">
    <citation type="submission" date="2018-06" db="EMBL/GenBank/DDBJ databases">
        <authorList>
            <consortium name="PulseNet: The National Subtyping Network for Foodborne Disease Surveillance"/>
            <person name="Tarr C.L."/>
            <person name="Trees E."/>
            <person name="Katz L.S."/>
            <person name="Carleton-Romer H.A."/>
            <person name="Stroika S."/>
            <person name="Kucerova Z."/>
            <person name="Roache K.F."/>
            <person name="Sabol A.L."/>
            <person name="Besser J."/>
            <person name="Gerner-Smidt P."/>
        </authorList>
    </citation>
    <scope>NUCLEOTIDE SEQUENCE [LARGE SCALE GENOMIC DNA]</scope>
    <source>
        <strain evidence="14">2014D-0197</strain>
        <strain evidence="12 17">2016D-0221</strain>
        <strain evidence="15">D4313</strain>
        <strain evidence="13 16">PNUSAC001503</strain>
    </source>
</reference>
<dbReference type="InterPro" id="IPR036526">
    <property type="entry name" value="C-N_Hydrolase_sf"/>
</dbReference>
<dbReference type="SUPFAM" id="SSF56317">
    <property type="entry name" value="Carbon-nitrogen hydrolase"/>
    <property type="match status" value="1"/>
</dbReference>
<dbReference type="GO" id="GO:0005886">
    <property type="term" value="C:plasma membrane"/>
    <property type="evidence" value="ECO:0007669"/>
    <property type="project" value="UniProtKB-SubCell"/>
</dbReference>
<keyword evidence="3" id="KW-1003">Cell membrane</keyword>
<dbReference type="PANTHER" id="PTHR38686">
    <property type="entry name" value="APOLIPOPROTEIN N-ACYLTRANSFERASE"/>
    <property type="match status" value="1"/>
</dbReference>
<dbReference type="PROSITE" id="PS50263">
    <property type="entry name" value="CN_HYDROLASE"/>
    <property type="match status" value="1"/>
</dbReference>
<sequence length="428" mass="49551">MQIIQLEVIMKIQSLAWVSFSKNLSTYFTLNFIRNGFEIAILISNFIFLSLLELKIFIYIGMISAVIGLYFILKSTKQVWFWSGFFIGMFWFYWISFSLFYYGFWYLIPLGIVGISTIYAFLFLVSGYFSNLILRSIMLMALGYFYPFDFNWFNLELIFVDTIFKPQIWTLGAVLVAIICYIKFGLKAGFPILIILLFLNLNSKTSPNLLPFNVELVHTNVPQSKKWERSLRSKFIDENLLLIDKAIEKNASLIVFPESAFPLFLDHQPELLDILKQKSNNIAIVAGALGYENNMSYNAAYVLQNGNVQRLDKVVLVPFGEEIPLPEFFKNLINNIFFEGKKDFERATSVSDYEILGVKIRSAICYEASRDELYENSPKFMIAITNNGWFVPSTEPKLQEKLLKYYSFKHKTTIYHSVNGSKSEIITP</sequence>
<dbReference type="GO" id="GO:0042158">
    <property type="term" value="P:lipoprotein biosynthetic process"/>
    <property type="evidence" value="ECO:0007669"/>
    <property type="project" value="InterPro"/>
</dbReference>
<evidence type="ECO:0000313" key="17">
    <source>
        <dbReference type="Proteomes" id="UP000557842"/>
    </source>
</evidence>
<feature type="transmembrane region" description="Helical" evidence="10">
    <location>
        <begin position="132"/>
        <end position="148"/>
    </location>
</feature>
<evidence type="ECO:0000256" key="7">
    <source>
        <dbReference type="ARBA" id="ARBA00022989"/>
    </source>
</evidence>
<evidence type="ECO:0000313" key="15">
    <source>
        <dbReference type="EMBL" id="EAK0468289.1"/>
    </source>
</evidence>
<dbReference type="InterPro" id="IPR059109">
    <property type="entry name" value="Lnt_membrane_dom"/>
</dbReference>
<feature type="domain" description="CN hydrolase" evidence="11">
    <location>
        <begin position="217"/>
        <end position="428"/>
    </location>
</feature>
<comment type="similarity">
    <text evidence="2">Belongs to the CN hydrolase family. Apolipoprotein N-acyltransferase subfamily.</text>
</comment>
<feature type="transmembrane region" description="Helical" evidence="10">
    <location>
        <begin position="168"/>
        <end position="199"/>
    </location>
</feature>
<dbReference type="Pfam" id="PF26365">
    <property type="entry name" value="ApoNAT_membrane"/>
    <property type="match status" value="1"/>
</dbReference>
<evidence type="ECO:0000256" key="10">
    <source>
        <dbReference type="SAM" id="Phobius"/>
    </source>
</evidence>
<keyword evidence="8 10" id="KW-0472">Membrane</keyword>
<keyword evidence="9 13" id="KW-0012">Acyltransferase</keyword>
<feature type="transmembrane region" description="Helical" evidence="10">
    <location>
        <begin position="56"/>
        <end position="73"/>
    </location>
</feature>
<dbReference type="EMBL" id="AABTCC010000006">
    <property type="protein sequence ID" value="EAI8858836.1"/>
    <property type="molecule type" value="Genomic_DNA"/>
</dbReference>
<dbReference type="NCBIfam" id="NF008934">
    <property type="entry name" value="PRK12291.1"/>
    <property type="match status" value="1"/>
</dbReference>
<evidence type="ECO:0000313" key="14">
    <source>
        <dbReference type="EMBL" id="EAK0452178.1"/>
    </source>
</evidence>
<evidence type="ECO:0000256" key="5">
    <source>
        <dbReference type="ARBA" id="ARBA00022679"/>
    </source>
</evidence>
<dbReference type="InterPro" id="IPR003010">
    <property type="entry name" value="C-N_Hydrolase"/>
</dbReference>
<proteinExistence type="inferred from homology"/>
<dbReference type="InterPro" id="IPR059110">
    <property type="entry name" value="Lnt_campylobact"/>
</dbReference>
<evidence type="ECO:0000256" key="2">
    <source>
        <dbReference type="ARBA" id="ARBA00010065"/>
    </source>
</evidence>
<gene>
    <name evidence="14" type="ORF">AAH17_00670</name>
    <name evidence="15" type="ORF">AAH24_02730</name>
    <name evidence="12" type="ORF">BVH53_05330</name>
    <name evidence="13" type="ORF">CX802_03105</name>
</gene>
<dbReference type="Proteomes" id="UP000535509">
    <property type="component" value="Unassembled WGS sequence"/>
</dbReference>
<evidence type="ECO:0000256" key="1">
    <source>
        <dbReference type="ARBA" id="ARBA00004651"/>
    </source>
</evidence>
<dbReference type="NCBIfam" id="TIGR00546">
    <property type="entry name" value="lnt"/>
    <property type="match status" value="1"/>
</dbReference>
<feature type="transmembrane region" description="Helical" evidence="10">
    <location>
        <begin position="103"/>
        <end position="125"/>
    </location>
</feature>
<evidence type="ECO:0000256" key="6">
    <source>
        <dbReference type="ARBA" id="ARBA00022692"/>
    </source>
</evidence>
<feature type="transmembrane region" description="Helical" evidence="10">
    <location>
        <begin position="32"/>
        <end position="50"/>
    </location>
</feature>
<dbReference type="Pfam" id="PF00795">
    <property type="entry name" value="CN_hydrolase"/>
    <property type="match status" value="1"/>
</dbReference>
<dbReference type="GO" id="GO:0016410">
    <property type="term" value="F:N-acyltransferase activity"/>
    <property type="evidence" value="ECO:0007669"/>
    <property type="project" value="InterPro"/>
</dbReference>
<dbReference type="EMBL" id="AABQDW010000008">
    <property type="protein sequence ID" value="EAI5408120.1"/>
    <property type="molecule type" value="Genomic_DNA"/>
</dbReference>
<dbReference type="EMBL" id="AACCXM010000001">
    <property type="protein sequence ID" value="EAK0468289.1"/>
    <property type="molecule type" value="Genomic_DNA"/>
</dbReference>
<dbReference type="Proteomes" id="UP000557842">
    <property type="component" value="Unassembled WGS sequence"/>
</dbReference>
<dbReference type="PANTHER" id="PTHR38686:SF1">
    <property type="entry name" value="APOLIPOPROTEIN N-ACYLTRANSFERASE"/>
    <property type="match status" value="1"/>
</dbReference>
<keyword evidence="13" id="KW-0449">Lipoprotein</keyword>
<evidence type="ECO:0000256" key="9">
    <source>
        <dbReference type="ARBA" id="ARBA00023315"/>
    </source>
</evidence>
<keyword evidence="16" id="KW-1185">Reference proteome</keyword>
<organism evidence="13 16">
    <name type="scientific">Campylobacter fetus</name>
    <dbReference type="NCBI Taxonomy" id="196"/>
    <lineage>
        <taxon>Bacteria</taxon>
        <taxon>Pseudomonadati</taxon>
        <taxon>Campylobacterota</taxon>
        <taxon>Epsilonproteobacteria</taxon>
        <taxon>Campylobacterales</taxon>
        <taxon>Campylobacteraceae</taxon>
        <taxon>Campylobacter</taxon>
    </lineage>
</organism>
<dbReference type="InterPro" id="IPR004563">
    <property type="entry name" value="Apolipo_AcylTrfase"/>
</dbReference>
<dbReference type="EMBL" id="AACCXK010000001">
    <property type="protein sequence ID" value="EAK0452178.1"/>
    <property type="molecule type" value="Genomic_DNA"/>
</dbReference>
<dbReference type="Gene3D" id="3.60.110.10">
    <property type="entry name" value="Carbon-nitrogen hydrolase"/>
    <property type="match status" value="1"/>
</dbReference>
<protein>
    <submittedName>
        <fullName evidence="13">Apolipoprotein N-acyltransferase</fullName>
    </submittedName>
</protein>
<evidence type="ECO:0000256" key="3">
    <source>
        <dbReference type="ARBA" id="ARBA00022475"/>
    </source>
</evidence>